<dbReference type="PANTHER" id="PTHR35175:SF2">
    <property type="entry name" value="DUF1289 DOMAIN-CONTAINING PROTEIN"/>
    <property type="match status" value="1"/>
</dbReference>
<dbReference type="PANTHER" id="PTHR35175">
    <property type="entry name" value="DUF1289 DOMAIN-CONTAINING PROTEIN"/>
    <property type="match status" value="1"/>
</dbReference>
<dbReference type="Pfam" id="PF06945">
    <property type="entry name" value="DUF1289"/>
    <property type="match status" value="1"/>
</dbReference>
<reference evidence="1" key="1">
    <citation type="journal article" date="2014" name="Int. J. Syst. Evol. Microbiol.">
        <title>Complete genome sequence of Corynebacterium casei LMG S-19264T (=DSM 44701T), isolated from a smear-ripened cheese.</title>
        <authorList>
            <consortium name="US DOE Joint Genome Institute (JGI-PGF)"/>
            <person name="Walter F."/>
            <person name="Albersmeier A."/>
            <person name="Kalinowski J."/>
            <person name="Ruckert C."/>
        </authorList>
    </citation>
    <scope>NUCLEOTIDE SEQUENCE</scope>
    <source>
        <strain evidence="1">CGMCC 1.15095</strain>
    </source>
</reference>
<dbReference type="InterPro" id="IPR010710">
    <property type="entry name" value="DUF1289"/>
</dbReference>
<gene>
    <name evidence="1" type="ORF">GCM10011494_22660</name>
</gene>
<evidence type="ECO:0000313" key="1">
    <source>
        <dbReference type="EMBL" id="GGC03665.1"/>
    </source>
</evidence>
<organism evidence="1 2">
    <name type="scientific">Novosphingobium endophyticum</name>
    <dbReference type="NCBI Taxonomy" id="1955250"/>
    <lineage>
        <taxon>Bacteria</taxon>
        <taxon>Pseudomonadati</taxon>
        <taxon>Pseudomonadota</taxon>
        <taxon>Alphaproteobacteria</taxon>
        <taxon>Sphingomonadales</taxon>
        <taxon>Sphingomonadaceae</taxon>
        <taxon>Novosphingobium</taxon>
    </lineage>
</organism>
<evidence type="ECO:0008006" key="3">
    <source>
        <dbReference type="Google" id="ProtNLM"/>
    </source>
</evidence>
<name>A0A916TSP3_9SPHN</name>
<dbReference type="AlphaFoldDB" id="A0A916TSP3"/>
<comment type="caution">
    <text evidence="1">The sequence shown here is derived from an EMBL/GenBank/DDBJ whole genome shotgun (WGS) entry which is preliminary data.</text>
</comment>
<sequence>MPCGSHLLKASIMHDVPSPCTGVCRVDNATGYCLGCRRTMDEIAEWPLLGAGAKRAVLARLAGRAVPSFRK</sequence>
<protein>
    <recommendedName>
        <fullName evidence="3">DUF1289 domain-containing protein</fullName>
    </recommendedName>
</protein>
<keyword evidence="2" id="KW-1185">Reference proteome</keyword>
<reference evidence="1" key="2">
    <citation type="submission" date="2020-09" db="EMBL/GenBank/DDBJ databases">
        <authorList>
            <person name="Sun Q."/>
            <person name="Zhou Y."/>
        </authorList>
    </citation>
    <scope>NUCLEOTIDE SEQUENCE</scope>
    <source>
        <strain evidence="1">CGMCC 1.15095</strain>
    </source>
</reference>
<accession>A0A916TSP3</accession>
<evidence type="ECO:0000313" key="2">
    <source>
        <dbReference type="Proteomes" id="UP000608154"/>
    </source>
</evidence>
<proteinExistence type="predicted"/>
<dbReference type="EMBL" id="BMHK01000014">
    <property type="protein sequence ID" value="GGC03665.1"/>
    <property type="molecule type" value="Genomic_DNA"/>
</dbReference>
<dbReference type="Proteomes" id="UP000608154">
    <property type="component" value="Unassembled WGS sequence"/>
</dbReference>